<feature type="domain" description="Co-chaperone DjlA N-terminal" evidence="1">
    <location>
        <begin position="39"/>
        <end position="141"/>
    </location>
</feature>
<accession>A0A813RU05</accession>
<evidence type="ECO:0000313" key="2">
    <source>
        <dbReference type="EMBL" id="CAF0785118.1"/>
    </source>
</evidence>
<dbReference type="OrthoDB" id="10037861at2759"/>
<dbReference type="EMBL" id="CAJOBC010000305">
    <property type="protein sequence ID" value="CAF3568781.1"/>
    <property type="molecule type" value="Genomic_DNA"/>
</dbReference>
<evidence type="ECO:0000259" key="1">
    <source>
        <dbReference type="Pfam" id="PF05099"/>
    </source>
</evidence>
<dbReference type="Pfam" id="PF05099">
    <property type="entry name" value="TerB"/>
    <property type="match status" value="1"/>
</dbReference>
<dbReference type="SUPFAM" id="SSF158682">
    <property type="entry name" value="TerB-like"/>
    <property type="match status" value="1"/>
</dbReference>
<proteinExistence type="predicted"/>
<protein>
    <recommendedName>
        <fullName evidence="1">Co-chaperone DjlA N-terminal domain-containing protein</fullName>
    </recommendedName>
</protein>
<dbReference type="Gene3D" id="1.10.3680.10">
    <property type="entry name" value="TerB-like"/>
    <property type="match status" value="1"/>
</dbReference>
<keyword evidence="4" id="KW-1185">Reference proteome</keyword>
<name>A0A813RU05_9BILA</name>
<dbReference type="AlphaFoldDB" id="A0A813RU05"/>
<gene>
    <name evidence="2" type="ORF">GPM918_LOCUS2687</name>
    <name evidence="3" type="ORF">SRO942_LOCUS2687</name>
</gene>
<sequence length="169" mass="19244">MSNQSENDLCSRISKWIYHELWNCNYSPSRDNCIAYGKALVNIASADGYLGDDELNWVVGYMAAIGAPADTIETIKKYKANSEQFDDIFKNVKATTSAKTGLIYDGFKAASADNVLHDREKDAIYKLGDKFGLERHIVEQIEQIFQEEQKLKEKRIKLLFPDGYPDFTK</sequence>
<organism evidence="2 4">
    <name type="scientific">Didymodactylos carnosus</name>
    <dbReference type="NCBI Taxonomy" id="1234261"/>
    <lineage>
        <taxon>Eukaryota</taxon>
        <taxon>Metazoa</taxon>
        <taxon>Spiralia</taxon>
        <taxon>Gnathifera</taxon>
        <taxon>Rotifera</taxon>
        <taxon>Eurotatoria</taxon>
        <taxon>Bdelloidea</taxon>
        <taxon>Philodinida</taxon>
        <taxon>Philodinidae</taxon>
        <taxon>Didymodactylos</taxon>
    </lineage>
</organism>
<dbReference type="InterPro" id="IPR007791">
    <property type="entry name" value="DjlA_N"/>
</dbReference>
<dbReference type="Proteomes" id="UP000681722">
    <property type="component" value="Unassembled WGS sequence"/>
</dbReference>
<evidence type="ECO:0000313" key="4">
    <source>
        <dbReference type="Proteomes" id="UP000663829"/>
    </source>
</evidence>
<dbReference type="EMBL" id="CAJNOQ010000305">
    <property type="protein sequence ID" value="CAF0785118.1"/>
    <property type="molecule type" value="Genomic_DNA"/>
</dbReference>
<evidence type="ECO:0000313" key="3">
    <source>
        <dbReference type="EMBL" id="CAF3568781.1"/>
    </source>
</evidence>
<reference evidence="2" key="1">
    <citation type="submission" date="2021-02" db="EMBL/GenBank/DDBJ databases">
        <authorList>
            <person name="Nowell W R."/>
        </authorList>
    </citation>
    <scope>NUCLEOTIDE SEQUENCE</scope>
</reference>
<dbReference type="Proteomes" id="UP000663829">
    <property type="component" value="Unassembled WGS sequence"/>
</dbReference>
<comment type="caution">
    <text evidence="2">The sequence shown here is derived from an EMBL/GenBank/DDBJ whole genome shotgun (WGS) entry which is preliminary data.</text>
</comment>
<dbReference type="InterPro" id="IPR029024">
    <property type="entry name" value="TerB-like"/>
</dbReference>